<dbReference type="Proteomes" id="UP000596035">
    <property type="component" value="Chromosome"/>
</dbReference>
<dbReference type="PIRSF" id="PIRSF033563">
    <property type="entry name" value="UCP033563"/>
    <property type="match status" value="1"/>
</dbReference>
<reference evidence="1" key="1">
    <citation type="journal article" date="2017" name="Genome Announc.">
        <title>High-Quality Whole-Genome Sequences of the Oligo-Mouse-Microbiota Bacterial Community.</title>
        <authorList>
            <person name="Garzetti D."/>
            <person name="Brugiroux S."/>
            <person name="Bunk B."/>
            <person name="Pukall R."/>
            <person name="McCoy K.D."/>
            <person name="Macpherson A.J."/>
            <person name="Stecher B."/>
        </authorList>
    </citation>
    <scope>NUCLEOTIDE SEQUENCE</scope>
    <source>
        <strain evidence="1">KB18</strain>
    </source>
</reference>
<dbReference type="Pfam" id="PF06245">
    <property type="entry name" value="DUF1015"/>
    <property type="match status" value="1"/>
</dbReference>
<sequence>MADVKAFRALRYDLSKAGDIGELTCAPYDIISEEQRLEYLRQNPYNIVRLELPKGEDPYAQAGETLRSWRENGILKLDMDPGLYIYEMEFLANVDRGEPKKLRSLICRVRLEEFSAGIVLPHEETLSKAKQDRFDLMCAANCNFSSIYSLYQDPEHVTRRRLDNLASDSAPRYEFSDGLVTHRLWVVNDPAALEAIQEDFAGRKLYIADGHHRYETALNYRRHLKEQGTDCPGSDFVLMTLADMSDDGLVVFPTHRLVRGLEKFDSQQLLKACEEYFDISPVEDSVKAQSALDYGYINGKHCFAFYDKEKWHILTLKDAGVMESLLPDKSSAYRELDVTLLHTLVLERLMGIDRENMANQTNLTYTRSAEEAARSVASGESNCCFLLNPTRVEEICSVASCGEKMPQKSTYFYPKLITGFVINDLSQN</sequence>
<evidence type="ECO:0000313" key="2">
    <source>
        <dbReference type="EMBL" id="QQR28472.1"/>
    </source>
</evidence>
<dbReference type="InterPro" id="IPR008323">
    <property type="entry name" value="UCP033563"/>
</dbReference>
<dbReference type="RefSeq" id="WP_066537298.1">
    <property type="nucleotide sequence ID" value="NZ_CAQHGX010000023.1"/>
</dbReference>
<dbReference type="EMBL" id="CP021422">
    <property type="protein sequence ID" value="ASB39184.1"/>
    <property type="molecule type" value="Genomic_DNA"/>
</dbReference>
<evidence type="ECO:0000313" key="1">
    <source>
        <dbReference type="EMBL" id="ASB39184.1"/>
    </source>
</evidence>
<evidence type="ECO:0000313" key="4">
    <source>
        <dbReference type="Proteomes" id="UP000596035"/>
    </source>
</evidence>
<name>A0A1Z2XL64_9FIRM</name>
<dbReference type="AlphaFoldDB" id="A0A1Z2XL64"/>
<organism evidence="2 4">
    <name type="scientific">Acutalibacter muris</name>
    <dbReference type="NCBI Taxonomy" id="1796620"/>
    <lineage>
        <taxon>Bacteria</taxon>
        <taxon>Bacillati</taxon>
        <taxon>Bacillota</taxon>
        <taxon>Clostridia</taxon>
        <taxon>Eubacteriales</taxon>
        <taxon>Acutalibacteraceae</taxon>
        <taxon>Acutalibacter</taxon>
    </lineage>
</organism>
<protein>
    <submittedName>
        <fullName evidence="2">DUF1015 domain-containing protein</fullName>
    </submittedName>
</protein>
<dbReference type="PANTHER" id="PTHR36454">
    <property type="entry name" value="LMO2823 PROTEIN"/>
    <property type="match status" value="1"/>
</dbReference>
<dbReference type="PANTHER" id="PTHR36454:SF1">
    <property type="entry name" value="DUF1015 DOMAIN-CONTAINING PROTEIN"/>
    <property type="match status" value="1"/>
</dbReference>
<proteinExistence type="predicted"/>
<dbReference type="KEGG" id="amur:ADH66_00055"/>
<dbReference type="Proteomes" id="UP000196710">
    <property type="component" value="Chromosome"/>
</dbReference>
<dbReference type="EMBL" id="CP065321">
    <property type="protein sequence ID" value="QQR28472.1"/>
    <property type="molecule type" value="Genomic_DNA"/>
</dbReference>
<accession>A0A1Z2XL64</accession>
<keyword evidence="3" id="KW-1185">Reference proteome</keyword>
<evidence type="ECO:0000313" key="3">
    <source>
        <dbReference type="Proteomes" id="UP000196710"/>
    </source>
</evidence>
<gene>
    <name evidence="1" type="ORF">ADH66_00055</name>
    <name evidence="2" type="ORF">I5Q82_10050</name>
</gene>
<reference evidence="3" key="2">
    <citation type="submission" date="2017-05" db="EMBL/GenBank/DDBJ databases">
        <title>Improved OligoMM genomes.</title>
        <authorList>
            <person name="Garzetti D."/>
        </authorList>
    </citation>
    <scope>NUCLEOTIDE SEQUENCE [LARGE SCALE GENOMIC DNA]</scope>
    <source>
        <strain evidence="3">KB18</strain>
    </source>
</reference>
<reference evidence="2 4" key="3">
    <citation type="submission" date="2020-11" db="EMBL/GenBank/DDBJ databases">
        <title>Closed and high quality bacterial genomes of the OMM12 community.</title>
        <authorList>
            <person name="Marbouty M."/>
            <person name="Lamy-Besnier Q."/>
            <person name="Debarbieux L."/>
            <person name="Koszul R."/>
        </authorList>
    </citation>
    <scope>NUCLEOTIDE SEQUENCE [LARGE SCALE GENOMIC DNA]</scope>
    <source>
        <strain evidence="2 4">KB18</strain>
    </source>
</reference>